<sequence>MNRKKSELRTGLGLRVGPEREFLIQIVSGIGIENWTIARNSLTKRSVELPDEITLRKRVSGKGAPRGASPERHRRPNEA</sequence>
<dbReference type="Proteomes" id="UP000299102">
    <property type="component" value="Unassembled WGS sequence"/>
</dbReference>
<comment type="caution">
    <text evidence="2">The sequence shown here is derived from an EMBL/GenBank/DDBJ whole genome shotgun (WGS) entry which is preliminary data.</text>
</comment>
<reference evidence="2 3" key="1">
    <citation type="journal article" date="2019" name="Commun. Biol.">
        <title>The bagworm genome reveals a unique fibroin gene that provides high tensile strength.</title>
        <authorList>
            <person name="Kono N."/>
            <person name="Nakamura H."/>
            <person name="Ohtoshi R."/>
            <person name="Tomita M."/>
            <person name="Numata K."/>
            <person name="Arakawa K."/>
        </authorList>
    </citation>
    <scope>NUCLEOTIDE SEQUENCE [LARGE SCALE GENOMIC DNA]</scope>
</reference>
<name>A0A4C1U8E5_EUMVA</name>
<gene>
    <name evidence="2" type="ORF">EVAR_10704_1</name>
</gene>
<accession>A0A4C1U8E5</accession>
<keyword evidence="3" id="KW-1185">Reference proteome</keyword>
<evidence type="ECO:0000313" key="2">
    <source>
        <dbReference type="EMBL" id="GBP22194.1"/>
    </source>
</evidence>
<dbReference type="EMBL" id="BGZK01000137">
    <property type="protein sequence ID" value="GBP22194.1"/>
    <property type="molecule type" value="Genomic_DNA"/>
</dbReference>
<protein>
    <submittedName>
        <fullName evidence="2">Uncharacterized protein</fullName>
    </submittedName>
</protein>
<evidence type="ECO:0000313" key="3">
    <source>
        <dbReference type="Proteomes" id="UP000299102"/>
    </source>
</evidence>
<feature type="region of interest" description="Disordered" evidence="1">
    <location>
        <begin position="56"/>
        <end position="79"/>
    </location>
</feature>
<dbReference type="AlphaFoldDB" id="A0A4C1U8E5"/>
<evidence type="ECO:0000256" key="1">
    <source>
        <dbReference type="SAM" id="MobiDB-lite"/>
    </source>
</evidence>
<proteinExistence type="predicted"/>
<organism evidence="2 3">
    <name type="scientific">Eumeta variegata</name>
    <name type="common">Bagworm moth</name>
    <name type="synonym">Eumeta japonica</name>
    <dbReference type="NCBI Taxonomy" id="151549"/>
    <lineage>
        <taxon>Eukaryota</taxon>
        <taxon>Metazoa</taxon>
        <taxon>Ecdysozoa</taxon>
        <taxon>Arthropoda</taxon>
        <taxon>Hexapoda</taxon>
        <taxon>Insecta</taxon>
        <taxon>Pterygota</taxon>
        <taxon>Neoptera</taxon>
        <taxon>Endopterygota</taxon>
        <taxon>Lepidoptera</taxon>
        <taxon>Glossata</taxon>
        <taxon>Ditrysia</taxon>
        <taxon>Tineoidea</taxon>
        <taxon>Psychidae</taxon>
        <taxon>Oiketicinae</taxon>
        <taxon>Eumeta</taxon>
    </lineage>
</organism>